<proteinExistence type="predicted"/>
<feature type="chain" id="PRO_5046593060" evidence="1">
    <location>
        <begin position="21"/>
        <end position="375"/>
    </location>
</feature>
<protein>
    <submittedName>
        <fullName evidence="3">Glucose/arabinose dehydrogenase</fullName>
    </submittedName>
</protein>
<evidence type="ECO:0000256" key="1">
    <source>
        <dbReference type="SAM" id="SignalP"/>
    </source>
</evidence>
<accession>A0ABV2GJI6</accession>
<dbReference type="InterPro" id="IPR011042">
    <property type="entry name" value="6-blade_b-propeller_TolB-like"/>
</dbReference>
<comment type="caution">
    <text evidence="3">The sequence shown here is derived from an EMBL/GenBank/DDBJ whole genome shotgun (WGS) entry which is preliminary data.</text>
</comment>
<evidence type="ECO:0000259" key="2">
    <source>
        <dbReference type="Pfam" id="PF07995"/>
    </source>
</evidence>
<feature type="signal peptide" evidence="1">
    <location>
        <begin position="1"/>
        <end position="20"/>
    </location>
</feature>
<dbReference type="SUPFAM" id="SSF50952">
    <property type="entry name" value="Soluble quinoprotein glucose dehydrogenase"/>
    <property type="match status" value="1"/>
</dbReference>
<gene>
    <name evidence="3" type="ORF">ABID19_001446</name>
</gene>
<keyword evidence="1" id="KW-0732">Signal</keyword>
<evidence type="ECO:0000313" key="3">
    <source>
        <dbReference type="EMBL" id="MET3578429.1"/>
    </source>
</evidence>
<organism evidence="3 4">
    <name type="scientific">Mesorhizobium robiniae</name>
    <dbReference type="NCBI Taxonomy" id="559315"/>
    <lineage>
        <taxon>Bacteria</taxon>
        <taxon>Pseudomonadati</taxon>
        <taxon>Pseudomonadota</taxon>
        <taxon>Alphaproteobacteria</taxon>
        <taxon>Hyphomicrobiales</taxon>
        <taxon>Phyllobacteriaceae</taxon>
        <taxon>Mesorhizobium</taxon>
    </lineage>
</organism>
<dbReference type="InterPro" id="IPR012938">
    <property type="entry name" value="Glc/Sorbosone_DH"/>
</dbReference>
<dbReference type="Pfam" id="PF07995">
    <property type="entry name" value="GSDH"/>
    <property type="match status" value="1"/>
</dbReference>
<dbReference type="PANTHER" id="PTHR19328">
    <property type="entry name" value="HEDGEHOG-INTERACTING PROTEIN"/>
    <property type="match status" value="1"/>
</dbReference>
<keyword evidence="4" id="KW-1185">Reference proteome</keyword>
<dbReference type="PANTHER" id="PTHR19328:SF75">
    <property type="entry name" value="ALDOSE SUGAR DEHYDROGENASE YLII"/>
    <property type="match status" value="1"/>
</dbReference>
<dbReference type="InterPro" id="IPR011041">
    <property type="entry name" value="Quinoprot_gluc/sorb_DH_b-prop"/>
</dbReference>
<sequence>MLRILIASSFLLAFGAPMLAQDRSRSIESETGRIAVESFAEGLEHPWGAAYLPDGALLVTERPGRLRLVSTDGAVSDPIDGVPNVLASGQGGLLDVALDLDFANNRTVYLSYSEERRGGAATSVGRGRLDENGRALSNFEVIFRQEPAVSSRHHFGSRLVFAPDGKLFVTLGERGKAGQAQDANNHLGTVVRINPDGSVPDDNPFVGKDGADEIWSYGHRNVQSAAIHPETGVLWTAEMGPRGGDELNIPQAGKNYGWPVVSWGRHYSGERIPDPSTRPEFAASVHSWTPVISPSGMTFYTGDMFADWRGDLLIGGLSAKGIVRVRIDGEQVAGEEVLALGRRIRDVVQAPDGAVMALTDERAGRILRLSPAASQ</sequence>
<dbReference type="EMBL" id="JBEPMC010000002">
    <property type="protein sequence ID" value="MET3578429.1"/>
    <property type="molecule type" value="Genomic_DNA"/>
</dbReference>
<reference evidence="3 4" key="1">
    <citation type="submission" date="2024-06" db="EMBL/GenBank/DDBJ databases">
        <title>Genomic Encyclopedia of Type Strains, Phase IV (KMG-IV): sequencing the most valuable type-strain genomes for metagenomic binning, comparative biology and taxonomic classification.</title>
        <authorList>
            <person name="Goeker M."/>
        </authorList>
    </citation>
    <scope>NUCLEOTIDE SEQUENCE [LARGE SCALE GENOMIC DNA]</scope>
    <source>
        <strain evidence="3 4">DSM 100022</strain>
    </source>
</reference>
<evidence type="ECO:0000313" key="4">
    <source>
        <dbReference type="Proteomes" id="UP001549204"/>
    </source>
</evidence>
<dbReference type="Gene3D" id="2.120.10.30">
    <property type="entry name" value="TolB, C-terminal domain"/>
    <property type="match status" value="1"/>
</dbReference>
<dbReference type="RefSeq" id="WP_354489148.1">
    <property type="nucleotide sequence ID" value="NZ_JBEPMC010000002.1"/>
</dbReference>
<name>A0ABV2GJI6_9HYPH</name>
<feature type="domain" description="Glucose/Sorbosone dehydrogenase" evidence="2">
    <location>
        <begin position="43"/>
        <end position="368"/>
    </location>
</feature>
<dbReference type="Proteomes" id="UP001549204">
    <property type="component" value="Unassembled WGS sequence"/>
</dbReference>